<evidence type="ECO:0000313" key="2">
    <source>
        <dbReference type="Proteomes" id="UP001165064"/>
    </source>
</evidence>
<evidence type="ECO:0000313" key="1">
    <source>
        <dbReference type="EMBL" id="GME72389.1"/>
    </source>
</evidence>
<proteinExistence type="predicted"/>
<reference evidence="1" key="1">
    <citation type="submission" date="2023-04" db="EMBL/GenBank/DDBJ databases">
        <title>Ambrosiozyma monospora NBRC 10751.</title>
        <authorList>
            <person name="Ichikawa N."/>
            <person name="Sato H."/>
            <person name="Tonouchi N."/>
        </authorList>
    </citation>
    <scope>NUCLEOTIDE SEQUENCE</scope>
    <source>
        <strain evidence="1">NBRC 10751</strain>
    </source>
</reference>
<keyword evidence="2" id="KW-1185">Reference proteome</keyword>
<organism evidence="1 2">
    <name type="scientific">Ambrosiozyma monospora</name>
    <name type="common">Yeast</name>
    <name type="synonym">Endomycopsis monosporus</name>
    <dbReference type="NCBI Taxonomy" id="43982"/>
    <lineage>
        <taxon>Eukaryota</taxon>
        <taxon>Fungi</taxon>
        <taxon>Dikarya</taxon>
        <taxon>Ascomycota</taxon>
        <taxon>Saccharomycotina</taxon>
        <taxon>Pichiomycetes</taxon>
        <taxon>Pichiales</taxon>
        <taxon>Pichiaceae</taxon>
        <taxon>Ambrosiozyma</taxon>
    </lineage>
</organism>
<dbReference type="Proteomes" id="UP001165064">
    <property type="component" value="Unassembled WGS sequence"/>
</dbReference>
<protein>
    <submittedName>
        <fullName evidence="1">Unnamed protein product</fullName>
    </submittedName>
</protein>
<gene>
    <name evidence="1" type="ORF">Amon02_000097200</name>
</gene>
<sequence>MVAFCVLFAVDEKKATAGSIFASLAWFTAMSQSFMVLPVAVAIFADASVGFGRLCEFFSQPEIKLTVWPFEDEHSDKYSLSAIKITDASFNWENFDDEESEPSNETETEINKEEKCYPKPTLSQTPK</sequence>
<name>A0ACB5SUY2_AMBMO</name>
<dbReference type="EMBL" id="BSXS01000410">
    <property type="protein sequence ID" value="GME72389.1"/>
    <property type="molecule type" value="Genomic_DNA"/>
</dbReference>
<comment type="caution">
    <text evidence="1">The sequence shown here is derived from an EMBL/GenBank/DDBJ whole genome shotgun (WGS) entry which is preliminary data.</text>
</comment>
<accession>A0ACB5SUY2</accession>